<gene>
    <name evidence="1" type="ORF">GM655_02675</name>
</gene>
<dbReference type="Proteomes" id="UP000735592">
    <property type="component" value="Unassembled WGS sequence"/>
</dbReference>
<keyword evidence="2" id="KW-1185">Reference proteome</keyword>
<sequence length="193" mass="22249">MTSLILTLSLALTNELAQSYQDYFSTLQEQVFSPRTLIPGPKITHNYLSWKETRVYFASARVFPTEQISPGDLGSHPTAYRSGKLDCIEGQAAASSGTAVRHFAVYLIDRRQKRPVIYKLPGMFGSCQNIRKAQRGDILFDDINYRYKPEMEIPYGISFTEYRIVQGKFKPTGKIRYARFIEQENVWKFQLEN</sequence>
<name>A0ABW9SIU8_9BURK</name>
<dbReference type="EMBL" id="WNKW01000001">
    <property type="protein sequence ID" value="MTW31725.1"/>
    <property type="molecule type" value="Genomic_DNA"/>
</dbReference>
<organism evidence="1 2">
    <name type="scientific">Pseudoduganella danionis</name>
    <dbReference type="NCBI Taxonomy" id="1890295"/>
    <lineage>
        <taxon>Bacteria</taxon>
        <taxon>Pseudomonadati</taxon>
        <taxon>Pseudomonadota</taxon>
        <taxon>Betaproteobacteria</taxon>
        <taxon>Burkholderiales</taxon>
        <taxon>Oxalobacteraceae</taxon>
        <taxon>Telluria group</taxon>
        <taxon>Pseudoduganella</taxon>
    </lineage>
</organism>
<proteinExistence type="predicted"/>
<reference evidence="1 2" key="1">
    <citation type="submission" date="2019-11" db="EMBL/GenBank/DDBJ databases">
        <title>Type strains purchased from KCTC, JCM and DSMZ.</title>
        <authorList>
            <person name="Lu H."/>
        </authorList>
    </citation>
    <scope>NUCLEOTIDE SEQUENCE [LARGE SCALE GENOMIC DNA]</scope>
    <source>
        <strain evidence="1 2">DSM 103461</strain>
    </source>
</reference>
<accession>A0ABW9SIU8</accession>
<evidence type="ECO:0000313" key="1">
    <source>
        <dbReference type="EMBL" id="MTW31725.1"/>
    </source>
</evidence>
<evidence type="ECO:0000313" key="2">
    <source>
        <dbReference type="Proteomes" id="UP000735592"/>
    </source>
</evidence>
<comment type="caution">
    <text evidence="1">The sequence shown here is derived from an EMBL/GenBank/DDBJ whole genome shotgun (WGS) entry which is preliminary data.</text>
</comment>
<protein>
    <submittedName>
        <fullName evidence="1">Uncharacterized protein</fullName>
    </submittedName>
</protein>
<dbReference type="RefSeq" id="WP_155433071.1">
    <property type="nucleotide sequence ID" value="NZ_JBHLXK010000001.1"/>
</dbReference>